<keyword evidence="2 5" id="KW-0378">Hydrolase</keyword>
<dbReference type="PROSITE" id="PS01173">
    <property type="entry name" value="LIPASE_GDXG_HIS"/>
    <property type="match status" value="1"/>
</dbReference>
<evidence type="ECO:0000256" key="2">
    <source>
        <dbReference type="ARBA" id="ARBA00022801"/>
    </source>
</evidence>
<dbReference type="InterPro" id="IPR002168">
    <property type="entry name" value="Lipase_GDXG_HIS_AS"/>
</dbReference>
<reference evidence="5 6" key="1">
    <citation type="submission" date="2020-07" db="EMBL/GenBank/DDBJ databases">
        <title>Diversity of carbapenemase encoding genes among Pseudomonas putida group clinical isolates in a tertiary Brazilian hospital.</title>
        <authorList>
            <person name="Alberto-Lei F."/>
            <person name="Nodari C.S."/>
            <person name="Streling A.P."/>
            <person name="Paulino J.T."/>
            <person name="Bessa-Neto F.O."/>
            <person name="Cayo R."/>
            <person name="Gales A.C."/>
        </authorList>
    </citation>
    <scope>NUCLEOTIDE SEQUENCE [LARGE SCALE GENOMIC DNA]</scope>
    <source>
        <strain evidence="5 6">14535</strain>
    </source>
</reference>
<dbReference type="InterPro" id="IPR033140">
    <property type="entry name" value="Lipase_GDXG_put_SER_AS"/>
</dbReference>
<sequence>MSLHPDLEAFLELVEFGRATGKSLPMHEQSVEQARAEFELSALLLDPAPPQDIAVTALHIPARDGARLSARLYRAPACKAQAPVMLYFHGGGYVVGSLDSHDVVCRRLAQATGHAVLAPAYRLAPEHRFPVALDDALDSACWLAANAASLGLDASRLVVAGDSAGATLATLLAHTAATQGPDAGFALAAQMLFYPVCDASVTYESSRAYAEGYLLEHQTMGWFYQHYLGEAGRRDDWRVSPLLADHGRPLAPAYVSVAQYDPLRDEGLAYAEFLKRGGTPVTLRLEEGLTHDFLRMSGVLNGGVEGLYQAAADWLRQQA</sequence>
<evidence type="ECO:0000256" key="3">
    <source>
        <dbReference type="PROSITE-ProRule" id="PRU10038"/>
    </source>
</evidence>
<comment type="caution">
    <text evidence="5">The sequence shown here is derived from an EMBL/GenBank/DDBJ whole genome shotgun (WGS) entry which is preliminary data.</text>
</comment>
<feature type="active site" evidence="3">
    <location>
        <position position="163"/>
    </location>
</feature>
<dbReference type="Proteomes" id="UP000556620">
    <property type="component" value="Unassembled WGS sequence"/>
</dbReference>
<dbReference type="EMBL" id="JACGCU010000006">
    <property type="protein sequence ID" value="MBA6058642.1"/>
    <property type="molecule type" value="Genomic_DNA"/>
</dbReference>
<dbReference type="RefSeq" id="WP_047150164.1">
    <property type="nucleotide sequence ID" value="NZ_CP091311.1"/>
</dbReference>
<evidence type="ECO:0000313" key="5">
    <source>
        <dbReference type="EMBL" id="MBA6058642.1"/>
    </source>
</evidence>
<evidence type="ECO:0000313" key="6">
    <source>
        <dbReference type="Proteomes" id="UP000556620"/>
    </source>
</evidence>
<dbReference type="Pfam" id="PF07859">
    <property type="entry name" value="Abhydrolase_3"/>
    <property type="match status" value="1"/>
</dbReference>
<dbReference type="PANTHER" id="PTHR48081">
    <property type="entry name" value="AB HYDROLASE SUPERFAMILY PROTEIN C4A8.06C"/>
    <property type="match status" value="1"/>
</dbReference>
<name>A0A7W2PS20_9PSED</name>
<dbReference type="AlphaFoldDB" id="A0A7W2PS20"/>
<dbReference type="InterPro" id="IPR029058">
    <property type="entry name" value="AB_hydrolase_fold"/>
</dbReference>
<dbReference type="GO" id="GO:0016787">
    <property type="term" value="F:hydrolase activity"/>
    <property type="evidence" value="ECO:0007669"/>
    <property type="project" value="UniProtKB-KW"/>
</dbReference>
<dbReference type="SUPFAM" id="SSF53474">
    <property type="entry name" value="alpha/beta-Hydrolases"/>
    <property type="match status" value="1"/>
</dbReference>
<dbReference type="InterPro" id="IPR013094">
    <property type="entry name" value="AB_hydrolase_3"/>
</dbReference>
<evidence type="ECO:0000256" key="1">
    <source>
        <dbReference type="ARBA" id="ARBA00010515"/>
    </source>
</evidence>
<evidence type="ECO:0000259" key="4">
    <source>
        <dbReference type="Pfam" id="PF07859"/>
    </source>
</evidence>
<protein>
    <submittedName>
        <fullName evidence="5">Alpha/beta hydrolase</fullName>
    </submittedName>
</protein>
<dbReference type="Gene3D" id="3.40.50.1820">
    <property type="entry name" value="alpha/beta hydrolase"/>
    <property type="match status" value="1"/>
</dbReference>
<feature type="domain" description="Alpha/beta hydrolase fold-3" evidence="4">
    <location>
        <begin position="85"/>
        <end position="294"/>
    </location>
</feature>
<gene>
    <name evidence="5" type="ORF">H4C44_05560</name>
</gene>
<comment type="similarity">
    <text evidence="1">Belongs to the 'GDXG' lipolytic enzyme family.</text>
</comment>
<dbReference type="InterPro" id="IPR050300">
    <property type="entry name" value="GDXG_lipolytic_enzyme"/>
</dbReference>
<organism evidence="5 6">
    <name type="scientific">Pseudomonas juntendi</name>
    <dbReference type="NCBI Taxonomy" id="2666183"/>
    <lineage>
        <taxon>Bacteria</taxon>
        <taxon>Pseudomonadati</taxon>
        <taxon>Pseudomonadota</taxon>
        <taxon>Gammaproteobacteria</taxon>
        <taxon>Pseudomonadales</taxon>
        <taxon>Pseudomonadaceae</taxon>
        <taxon>Pseudomonas</taxon>
    </lineage>
</organism>
<dbReference type="PANTHER" id="PTHR48081:SF8">
    <property type="entry name" value="ALPHA_BETA HYDROLASE FOLD-3 DOMAIN-CONTAINING PROTEIN-RELATED"/>
    <property type="match status" value="1"/>
</dbReference>
<dbReference type="PROSITE" id="PS01174">
    <property type="entry name" value="LIPASE_GDXG_SER"/>
    <property type="match status" value="1"/>
</dbReference>
<accession>A0A7W2PS20</accession>
<proteinExistence type="inferred from homology"/>